<dbReference type="AlphaFoldDB" id="A0AAN7GIS4"/>
<evidence type="ECO:0000313" key="7">
    <source>
        <dbReference type="Proteomes" id="UP001345219"/>
    </source>
</evidence>
<dbReference type="EMBL" id="JAXIOK010000022">
    <property type="protein sequence ID" value="KAK4744766.1"/>
    <property type="molecule type" value="Genomic_DNA"/>
</dbReference>
<feature type="compositionally biased region" description="Basic and acidic residues" evidence="4">
    <location>
        <begin position="882"/>
        <end position="894"/>
    </location>
</feature>
<feature type="domain" description="Ig-like" evidence="5">
    <location>
        <begin position="762"/>
        <end position="862"/>
    </location>
</feature>
<proteinExistence type="inferred from homology"/>
<feature type="compositionally biased region" description="Polar residues" evidence="4">
    <location>
        <begin position="901"/>
        <end position="912"/>
    </location>
</feature>
<dbReference type="Proteomes" id="UP001345219">
    <property type="component" value="Chromosome 9"/>
</dbReference>
<evidence type="ECO:0000259" key="5">
    <source>
        <dbReference type="PROSITE" id="PS50835"/>
    </source>
</evidence>
<dbReference type="PANTHER" id="PTHR31580">
    <property type="entry name" value="FILAMENT-LIKE PLANT PROTEIN 4"/>
    <property type="match status" value="1"/>
</dbReference>
<comment type="similarity">
    <text evidence="1">Belongs to the FPP family.</text>
</comment>
<name>A0AAN7GIS4_9MYRT</name>
<evidence type="ECO:0000313" key="6">
    <source>
        <dbReference type="EMBL" id="KAK4744766.1"/>
    </source>
</evidence>
<dbReference type="InterPro" id="IPR007110">
    <property type="entry name" value="Ig-like_dom"/>
</dbReference>
<evidence type="ECO:0000256" key="2">
    <source>
        <dbReference type="ARBA" id="ARBA00023054"/>
    </source>
</evidence>
<organism evidence="6 7">
    <name type="scientific">Trapa incisa</name>
    <dbReference type="NCBI Taxonomy" id="236973"/>
    <lineage>
        <taxon>Eukaryota</taxon>
        <taxon>Viridiplantae</taxon>
        <taxon>Streptophyta</taxon>
        <taxon>Embryophyta</taxon>
        <taxon>Tracheophyta</taxon>
        <taxon>Spermatophyta</taxon>
        <taxon>Magnoliopsida</taxon>
        <taxon>eudicotyledons</taxon>
        <taxon>Gunneridae</taxon>
        <taxon>Pentapetalae</taxon>
        <taxon>rosids</taxon>
        <taxon>malvids</taxon>
        <taxon>Myrtales</taxon>
        <taxon>Lythraceae</taxon>
        <taxon>Trapa</taxon>
    </lineage>
</organism>
<feature type="compositionally biased region" description="Polar residues" evidence="4">
    <location>
        <begin position="413"/>
        <end position="449"/>
    </location>
</feature>
<feature type="coiled-coil region" evidence="3">
    <location>
        <begin position="62"/>
        <end position="96"/>
    </location>
</feature>
<keyword evidence="7" id="KW-1185">Reference proteome</keyword>
<gene>
    <name evidence="6" type="ORF">SAY87_011078</name>
</gene>
<dbReference type="PANTHER" id="PTHR31580:SF48">
    <property type="entry name" value="FILAMENT-LIKE PLANT PROTEIN 4"/>
    <property type="match status" value="1"/>
</dbReference>
<dbReference type="InterPro" id="IPR008587">
    <property type="entry name" value="FPP_plant"/>
</dbReference>
<dbReference type="PROSITE" id="PS50835">
    <property type="entry name" value="IG_LIKE"/>
    <property type="match status" value="1"/>
</dbReference>
<evidence type="ECO:0000256" key="4">
    <source>
        <dbReference type="SAM" id="MobiDB-lite"/>
    </source>
</evidence>
<evidence type="ECO:0000256" key="3">
    <source>
        <dbReference type="SAM" id="Coils"/>
    </source>
</evidence>
<feature type="coiled-coil region" evidence="3">
    <location>
        <begin position="356"/>
        <end position="383"/>
    </location>
</feature>
<comment type="caution">
    <text evidence="6">The sequence shown here is derived from an EMBL/GenBank/DDBJ whole genome shotgun (WGS) entry which is preliminary data.</text>
</comment>
<sequence length="1048" mass="116873">MDKRSWPWKRKSSSDKAAAAEKAVATQEFATAASASAKSQGDQDNYRKPTYVQISVEQYTHLTGLEEQVRAYEEQAQTMEEHMKELDEQLTSAHAEITTKDSLAKQHAKVAEEAVSGWEKAEAEALALKNHLESVTLSKLTAEDRAAHLDGALKECMRQIRNLKEEHEQKLQEVVLTKTEQFEKMKRELELRINDLDQELLRSAAENAALARSLQERSNMLIQVSEEKSQAQTEIEILKSNIDSCEREINSLKYELHVVTKELDIRNEEKNMSVKSAEAANKQHMEGVKRIAKLEAECQRLRSLVRKRLPGPAALAQMKLEVESPGREYGDYRQKKSPVKPPSPHTSHVPNSLESVHKLHRENEFLAERLVAMEEETKRLNEALSMRDSELLSSRNMCAKMTGKLKVLEASPQAGSQERGSSKSVVQLPAGSSLNQNSSKPTSSASMSEDGNDDTRSCTESWTTTSVSDLSNLKKDNKSPGRINKVDSTNDLELMDDFLEMEKLACSSADSNRVSSIADTSENKVPVINGTKDEEIPENQESSSPIHKDKLPLTELQTRISLIFESISEQNDIKKICDDIVRVVRDLSYDLHKGSESNDNGRPETDCNMEGFSKDIDNSEQVNLAQDVKSPLEAIQTITQDLASAMSHIHDFVLVLGKEAHAVSSGDDSLSQQIEEFSVTYHRVVCGSTDVFAFIRLLSHVLIKASQLKFNILGYKCAEMEIHSPDCIDKVVLPENKSGPQDSSVESYRSSSVNISDSASNPEILDYSNLVSGFDDAAVPCKVSLEDYEQLKSEKENMAINWARSMENLEVMKSQLQETEQQLAEVKSQLTSAKKSISLSETQLKCMAESYRSLETRAQELETEMKLLVVKTEGLSNELEEERSNHQETMSRCKDLEEQLTSLNSSQETEADTQGKQERDLEAAAEKLAECQETILLLGRQLKALHPQADLTRTSNNEGIQKDDQEQTSSSEKPQEPGHTMMDSSNSELPSSLWSPSNADADIMTSPPSNSKHRHSLSLSSSSSSTTTPEKQSRGFSRFFSPKGKNSA</sequence>
<evidence type="ECO:0000256" key="1">
    <source>
        <dbReference type="ARBA" id="ARBA00005921"/>
    </source>
</evidence>
<feature type="coiled-coil region" evidence="3">
    <location>
        <begin position="146"/>
        <end position="297"/>
    </location>
</feature>
<keyword evidence="2 3" id="KW-0175">Coiled coil</keyword>
<feature type="region of interest" description="Disordered" evidence="4">
    <location>
        <begin position="948"/>
        <end position="1048"/>
    </location>
</feature>
<accession>A0AAN7GIS4</accession>
<feature type="compositionally biased region" description="Polar residues" evidence="4">
    <location>
        <begin position="345"/>
        <end position="354"/>
    </location>
</feature>
<feature type="compositionally biased region" description="Low complexity" evidence="4">
    <location>
        <begin position="984"/>
        <end position="998"/>
    </location>
</feature>
<feature type="region of interest" description="Disordered" evidence="4">
    <location>
        <begin position="410"/>
        <end position="487"/>
    </location>
</feature>
<feature type="compositionally biased region" description="Low complexity" evidence="4">
    <location>
        <begin position="1017"/>
        <end position="1028"/>
    </location>
</feature>
<feature type="region of interest" description="Disordered" evidence="4">
    <location>
        <begin position="326"/>
        <end position="354"/>
    </location>
</feature>
<feature type="region of interest" description="Disordered" evidence="4">
    <location>
        <begin position="901"/>
        <end position="921"/>
    </location>
</feature>
<protein>
    <recommendedName>
        <fullName evidence="5">Ig-like domain-containing protein</fullName>
    </recommendedName>
</protein>
<feature type="compositionally biased region" description="Polar residues" evidence="4">
    <location>
        <begin position="458"/>
        <end position="471"/>
    </location>
</feature>
<feature type="region of interest" description="Disordered" evidence="4">
    <location>
        <begin position="875"/>
        <end position="894"/>
    </location>
</feature>
<dbReference type="Pfam" id="PF05911">
    <property type="entry name" value="FPP"/>
    <property type="match status" value="1"/>
</dbReference>
<reference evidence="6 7" key="1">
    <citation type="journal article" date="2023" name="Hortic Res">
        <title>Pangenome of water caltrop reveals structural variations and asymmetric subgenome divergence after allopolyploidization.</title>
        <authorList>
            <person name="Zhang X."/>
            <person name="Chen Y."/>
            <person name="Wang L."/>
            <person name="Yuan Y."/>
            <person name="Fang M."/>
            <person name="Shi L."/>
            <person name="Lu R."/>
            <person name="Comes H.P."/>
            <person name="Ma Y."/>
            <person name="Chen Y."/>
            <person name="Huang G."/>
            <person name="Zhou Y."/>
            <person name="Zheng Z."/>
            <person name="Qiu Y."/>
        </authorList>
    </citation>
    <scope>NUCLEOTIDE SEQUENCE [LARGE SCALE GENOMIC DNA]</scope>
    <source>
        <tissue evidence="6">Roots</tissue>
    </source>
</reference>